<accession>A0A812SQ84</accession>
<evidence type="ECO:0000313" key="2">
    <source>
        <dbReference type="EMBL" id="CAE7495106.1"/>
    </source>
</evidence>
<gene>
    <name evidence="2" type="ORF">SNAT2548_LOCUS27736</name>
</gene>
<dbReference type="Pfam" id="PF00651">
    <property type="entry name" value="BTB"/>
    <property type="match status" value="1"/>
</dbReference>
<keyword evidence="3" id="KW-1185">Reference proteome</keyword>
<evidence type="ECO:0000313" key="3">
    <source>
        <dbReference type="Proteomes" id="UP000604046"/>
    </source>
</evidence>
<organism evidence="2 3">
    <name type="scientific">Symbiodinium natans</name>
    <dbReference type="NCBI Taxonomy" id="878477"/>
    <lineage>
        <taxon>Eukaryota</taxon>
        <taxon>Sar</taxon>
        <taxon>Alveolata</taxon>
        <taxon>Dinophyceae</taxon>
        <taxon>Suessiales</taxon>
        <taxon>Symbiodiniaceae</taxon>
        <taxon>Symbiodinium</taxon>
    </lineage>
</organism>
<dbReference type="InterPro" id="IPR011333">
    <property type="entry name" value="SKP1/BTB/POZ_sf"/>
</dbReference>
<sequence length="232" mass="25855">MSVRTEATAATLEQVGDVRLEFGEDSESCGESSDVSMLASSHLLRLASPVFNGMLQSGMKEAQQSVIKVVVATKQEFMTFYNLLGLWAWSTDKVTKDNVDSLLAISDYYQVDIIKDACVKLLLTLPVTGARLLQAHKHGLKEQYQRCIDHLAGNSTNEDLTVLRSEPDILLEVALRKQEVLNPSLILKRARKEIEKCREAAIFDSDSSDDEDDAKNRKRVKKVLTLVLTALK</sequence>
<protein>
    <recommendedName>
        <fullName evidence="1">BTB domain-containing protein</fullName>
    </recommendedName>
</protein>
<dbReference type="AlphaFoldDB" id="A0A812SQ84"/>
<name>A0A812SQ84_9DINO</name>
<dbReference type="SUPFAM" id="SSF54695">
    <property type="entry name" value="POZ domain"/>
    <property type="match status" value="1"/>
</dbReference>
<dbReference type="OrthoDB" id="414143at2759"/>
<feature type="domain" description="BTB" evidence="1">
    <location>
        <begin position="39"/>
        <end position="123"/>
    </location>
</feature>
<evidence type="ECO:0000259" key="1">
    <source>
        <dbReference type="Pfam" id="PF00651"/>
    </source>
</evidence>
<dbReference type="Proteomes" id="UP000604046">
    <property type="component" value="Unassembled WGS sequence"/>
</dbReference>
<dbReference type="EMBL" id="CAJNDS010002486">
    <property type="protein sequence ID" value="CAE7495106.1"/>
    <property type="molecule type" value="Genomic_DNA"/>
</dbReference>
<comment type="caution">
    <text evidence="2">The sequence shown here is derived from an EMBL/GenBank/DDBJ whole genome shotgun (WGS) entry which is preliminary data.</text>
</comment>
<dbReference type="Gene3D" id="3.30.710.10">
    <property type="entry name" value="Potassium Channel Kv1.1, Chain A"/>
    <property type="match status" value="1"/>
</dbReference>
<proteinExistence type="predicted"/>
<dbReference type="InterPro" id="IPR000210">
    <property type="entry name" value="BTB/POZ_dom"/>
</dbReference>
<reference evidence="2" key="1">
    <citation type="submission" date="2021-02" db="EMBL/GenBank/DDBJ databases">
        <authorList>
            <person name="Dougan E. K."/>
            <person name="Rhodes N."/>
            <person name="Thang M."/>
            <person name="Chan C."/>
        </authorList>
    </citation>
    <scope>NUCLEOTIDE SEQUENCE</scope>
</reference>